<dbReference type="EMBL" id="JACOFZ010000001">
    <property type="protein sequence ID" value="MBC3881072.1"/>
    <property type="molecule type" value="Genomic_DNA"/>
</dbReference>
<dbReference type="Gene3D" id="3.30.470.20">
    <property type="entry name" value="ATP-grasp fold, B domain"/>
    <property type="match status" value="1"/>
</dbReference>
<dbReference type="InterPro" id="IPR013815">
    <property type="entry name" value="ATP_grasp_subdomain_1"/>
</dbReference>
<dbReference type="Gene3D" id="3.40.50.20">
    <property type="match status" value="1"/>
</dbReference>
<protein>
    <recommendedName>
        <fullName evidence="1">Prokaryotic glutathione synthetase ATP-binding domain-containing protein</fullName>
    </recommendedName>
</protein>
<dbReference type="GO" id="GO:0005524">
    <property type="term" value="F:ATP binding"/>
    <property type="evidence" value="ECO:0007669"/>
    <property type="project" value="InterPro"/>
</dbReference>
<sequence>MMKSVAIVTCADLPELFGGEKSLIPALKQLQMSPQVVVWDDPQVPWSTFDLILIRCTWDYHQKIAAFQAWLKMLSTLDALVVNDVSTMQWNLDKNYLFELQGKKCQVIPSIRLQPEDSRSLKALIDLMAVDEIVVKPTQSAGAWRTLRVNRENAAAHESEFNEWRREQSFLLQAFMPEIVSQGEWSLVFFDGQYSHSLLKRAKDGDFRVQSDHGGTVLPHQATQDMQQQAQTILQSLSKMPLYARVDGVMRAGKFMLMELELVEPELFLEVDPLAAQRFASAIHSRLAR</sequence>
<dbReference type="SUPFAM" id="SSF56059">
    <property type="entry name" value="Glutathione synthetase ATP-binding domain-like"/>
    <property type="match status" value="1"/>
</dbReference>
<dbReference type="Proteomes" id="UP000627446">
    <property type="component" value="Unassembled WGS sequence"/>
</dbReference>
<dbReference type="InterPro" id="IPR004218">
    <property type="entry name" value="GSHS_ATP-bd"/>
</dbReference>
<dbReference type="RefSeq" id="WP_186914480.1">
    <property type="nucleotide sequence ID" value="NZ_JACOFZ010000001.1"/>
</dbReference>
<feature type="domain" description="Prokaryotic glutathione synthetase ATP-binding" evidence="1">
    <location>
        <begin position="129"/>
        <end position="242"/>
    </location>
</feature>
<comment type="caution">
    <text evidence="2">The sequence shown here is derived from an EMBL/GenBank/DDBJ whole genome shotgun (WGS) entry which is preliminary data.</text>
</comment>
<dbReference type="AlphaFoldDB" id="A0A923KTA0"/>
<evidence type="ECO:0000313" key="2">
    <source>
        <dbReference type="EMBL" id="MBC3881072.1"/>
    </source>
</evidence>
<reference evidence="2" key="1">
    <citation type="submission" date="2020-08" db="EMBL/GenBank/DDBJ databases">
        <title>Novel species isolated from subtropical streams in China.</title>
        <authorList>
            <person name="Lu H."/>
        </authorList>
    </citation>
    <scope>NUCLEOTIDE SEQUENCE</scope>
    <source>
        <strain evidence="2">LX22W</strain>
    </source>
</reference>
<gene>
    <name evidence="2" type="ORF">H8K36_06790</name>
</gene>
<dbReference type="GO" id="GO:0004363">
    <property type="term" value="F:glutathione synthase activity"/>
    <property type="evidence" value="ECO:0007669"/>
    <property type="project" value="InterPro"/>
</dbReference>
<dbReference type="Gene3D" id="3.30.1490.20">
    <property type="entry name" value="ATP-grasp fold, A domain"/>
    <property type="match status" value="1"/>
</dbReference>
<name>A0A923KTA0_9BURK</name>
<dbReference type="PANTHER" id="PTHR39217">
    <property type="match status" value="1"/>
</dbReference>
<accession>A0A923KTA0</accession>
<dbReference type="PANTHER" id="PTHR39217:SF1">
    <property type="entry name" value="GLUTATHIONE SYNTHETASE"/>
    <property type="match status" value="1"/>
</dbReference>
<proteinExistence type="predicted"/>
<dbReference type="Pfam" id="PF02955">
    <property type="entry name" value="GSH-S_ATP"/>
    <property type="match status" value="1"/>
</dbReference>
<evidence type="ECO:0000313" key="3">
    <source>
        <dbReference type="Proteomes" id="UP000627446"/>
    </source>
</evidence>
<keyword evidence="3" id="KW-1185">Reference proteome</keyword>
<organism evidence="2 3">
    <name type="scientific">Undibacterium nitidum</name>
    <dbReference type="NCBI Taxonomy" id="2762298"/>
    <lineage>
        <taxon>Bacteria</taxon>
        <taxon>Pseudomonadati</taxon>
        <taxon>Pseudomonadota</taxon>
        <taxon>Betaproteobacteria</taxon>
        <taxon>Burkholderiales</taxon>
        <taxon>Oxalobacteraceae</taxon>
        <taxon>Undibacterium</taxon>
    </lineage>
</organism>
<evidence type="ECO:0000259" key="1">
    <source>
        <dbReference type="Pfam" id="PF02955"/>
    </source>
</evidence>
<dbReference type="InterPro" id="IPR053191">
    <property type="entry name" value="DcsG_Biosynth_Enzyme"/>
</dbReference>